<protein>
    <recommendedName>
        <fullName evidence="3">Coenzyme A biosynthesis bifunctional protein CoaBC</fullName>
    </recommendedName>
    <alternativeName>
        <fullName evidence="3">DNA/pantothenate metabolism flavoprotein</fullName>
    </alternativeName>
    <alternativeName>
        <fullName evidence="3">Phosphopantothenoylcysteine synthetase/decarboxylase</fullName>
        <shortName evidence="3">PPCS-PPCDC</shortName>
    </alternativeName>
    <domain>
        <recommendedName>
            <fullName evidence="3">Phosphopantothenoylcysteine decarboxylase</fullName>
            <shortName evidence="3">PPC decarboxylase</shortName>
            <shortName evidence="3">PPC-DC</shortName>
            <ecNumber evidence="3">4.1.1.36</ecNumber>
        </recommendedName>
        <alternativeName>
            <fullName evidence="3">CoaC</fullName>
        </alternativeName>
    </domain>
    <domain>
        <recommendedName>
            <fullName evidence="3">Phosphopantothenate--cysteine ligase</fullName>
            <ecNumber evidence="3">6.3.2.5</ecNumber>
        </recommendedName>
        <alternativeName>
            <fullName evidence="3">CoaB</fullName>
        </alternativeName>
        <alternativeName>
            <fullName evidence="3">Phosphopantothenoylcysteine synthetase</fullName>
            <shortName evidence="3">PPC synthetase</shortName>
            <shortName evidence="3">PPC-S</shortName>
        </alternativeName>
    </domain>
</protein>
<evidence type="ECO:0000313" key="7">
    <source>
        <dbReference type="EMBL" id="KGF04107.1"/>
    </source>
</evidence>
<dbReference type="Gene3D" id="3.40.50.10300">
    <property type="entry name" value="CoaB-like"/>
    <property type="match status" value="1"/>
</dbReference>
<evidence type="ECO:0000256" key="2">
    <source>
        <dbReference type="ARBA" id="ARBA00023239"/>
    </source>
</evidence>
<organism evidence="7 8">
    <name type="scientific">Anaerococcus lactolyticus S7-1-13</name>
    <dbReference type="NCBI Taxonomy" id="1284686"/>
    <lineage>
        <taxon>Bacteria</taxon>
        <taxon>Bacillati</taxon>
        <taxon>Bacillota</taxon>
        <taxon>Tissierellia</taxon>
        <taxon>Tissierellales</taxon>
        <taxon>Peptoniphilaceae</taxon>
        <taxon>Anaerococcus</taxon>
    </lineage>
</organism>
<name>A0A095YBW7_9FIRM</name>
<dbReference type="InterPro" id="IPR036551">
    <property type="entry name" value="Flavin_trans-like"/>
</dbReference>
<feature type="binding site" evidence="3">
    <location>
        <position position="334"/>
    </location>
    <ligand>
        <name>CTP</name>
        <dbReference type="ChEBI" id="CHEBI:37563"/>
    </ligand>
</feature>
<evidence type="ECO:0000313" key="8">
    <source>
        <dbReference type="Proteomes" id="UP000029579"/>
    </source>
</evidence>
<comment type="pathway">
    <text evidence="3 4">Cofactor biosynthesis; coenzyme A biosynthesis; CoA from (R)-pantothenate: step 3/5.</text>
</comment>
<dbReference type="SUPFAM" id="SSF102645">
    <property type="entry name" value="CoaB-like"/>
    <property type="match status" value="1"/>
</dbReference>
<comment type="similarity">
    <text evidence="3 4">In the N-terminal section; belongs to the HFCD (homo-oligomeric flavin containing Cys decarboxylase) superfamily.</text>
</comment>
<keyword evidence="3" id="KW-0460">Magnesium</keyword>
<keyword evidence="3 4" id="KW-0288">FMN</keyword>
<dbReference type="eggNOG" id="COG0452">
    <property type="taxonomic scope" value="Bacteria"/>
</dbReference>
<dbReference type="OrthoDB" id="9802554at2"/>
<dbReference type="InterPro" id="IPR007085">
    <property type="entry name" value="DNA/pantothenate-metab_flavo_C"/>
</dbReference>
<dbReference type="EC" id="4.1.1.36" evidence="3"/>
<dbReference type="PANTHER" id="PTHR14359">
    <property type="entry name" value="HOMO-OLIGOMERIC FLAVIN CONTAINING CYS DECARBOXYLASE FAMILY"/>
    <property type="match status" value="1"/>
</dbReference>
<dbReference type="GO" id="GO:0046872">
    <property type="term" value="F:metal ion binding"/>
    <property type="evidence" value="ECO:0007669"/>
    <property type="project" value="UniProtKB-KW"/>
</dbReference>
<comment type="caution">
    <text evidence="3">Lacks conserved residue(s) required for the propagation of feature annotation.</text>
</comment>
<dbReference type="SUPFAM" id="SSF52507">
    <property type="entry name" value="Homo-oligomeric flavin-containing Cys decarboxylases, HFCD"/>
    <property type="match status" value="1"/>
</dbReference>
<comment type="function">
    <text evidence="3">Catalyzes two sequential steps in the biosynthesis of coenzyme A. In the first step cysteine is conjugated to 4'-phosphopantothenate to form 4-phosphopantothenoylcysteine. In the second step the latter compound is decarboxylated to form 4'-phosphopantotheine.</text>
</comment>
<gene>
    <name evidence="3" type="primary">coaBC</name>
    <name evidence="7" type="ORF">HMPREF1630_04775</name>
</gene>
<sequence length="390" mass="42957">MLENKNILLGVSGGIAAYKVLDLCSRLKKAGANLKIIMTKSATEFVNPLSFETMGKCKVYTDLFVGHHEEVHHIELAKWADIMLIAPASANTIAKMANGIADNFLLSTYLACDKDVVIAPAMNNNMLKAKATQRNLKILKEDGIKIIKPEPGILACNTVGDGRLEEPIEIVDFLDEYFTEKDLSGKKIIITAGPTVEQIDFVRYISNNSSGKMGYNIANEARKRGAEVILISGPVNPFKINGIKKIQIKTNTEMKDAIARDFEDADALIMSAAPVDYKVEKASDKKIKKTGSSLKLELIENTDIIKYFGSIKKNQTIIGFAAETDDLINNAKAKLEKKNLDYIIANDLKKWGAGFDVDTNVASIISKDKVVNFDIMPKSELANKILDLLR</sequence>
<dbReference type="RefSeq" id="WP_037327519.1">
    <property type="nucleotide sequence ID" value="NZ_JRMW01000033.1"/>
</dbReference>
<keyword evidence="3" id="KW-0511">Multifunctional enzyme</keyword>
<dbReference type="Proteomes" id="UP000029579">
    <property type="component" value="Unassembled WGS sequence"/>
</dbReference>
<keyword evidence="3 4" id="KW-0436">Ligase</keyword>
<feature type="binding site" evidence="3">
    <location>
        <position position="286"/>
    </location>
    <ligand>
        <name>CTP</name>
        <dbReference type="ChEBI" id="CHEBI:37563"/>
    </ligand>
</feature>
<feature type="region of interest" description="Phosphopantothenate--cysteine ligase" evidence="3">
    <location>
        <begin position="188"/>
        <end position="390"/>
    </location>
</feature>
<keyword evidence="3" id="KW-0479">Metal-binding</keyword>
<evidence type="ECO:0000256" key="3">
    <source>
        <dbReference type="HAMAP-Rule" id="MF_02225"/>
    </source>
</evidence>
<comment type="cofactor">
    <cofactor evidence="3">
        <name>Mg(2+)</name>
        <dbReference type="ChEBI" id="CHEBI:18420"/>
    </cofactor>
</comment>
<comment type="catalytic activity">
    <reaction evidence="3 4">
        <text>(R)-4'-phosphopantothenate + L-cysteine + CTP = N-[(R)-4-phosphopantothenoyl]-L-cysteine + CMP + diphosphate + H(+)</text>
        <dbReference type="Rhea" id="RHEA:19397"/>
        <dbReference type="ChEBI" id="CHEBI:10986"/>
        <dbReference type="ChEBI" id="CHEBI:15378"/>
        <dbReference type="ChEBI" id="CHEBI:33019"/>
        <dbReference type="ChEBI" id="CHEBI:35235"/>
        <dbReference type="ChEBI" id="CHEBI:37563"/>
        <dbReference type="ChEBI" id="CHEBI:59458"/>
        <dbReference type="ChEBI" id="CHEBI:60377"/>
        <dbReference type="EC" id="6.3.2.5"/>
    </reaction>
</comment>
<comment type="function">
    <text evidence="4">Catalyzes two steps in the biosynthesis of coenzyme A. In the first step cysteine is conjugated to 4'-phosphopantothenate to form 4-phosphopantothenoylcysteine, in the latter compound is decarboxylated to form 4'-phosphopantotheine.</text>
</comment>
<dbReference type="Pfam" id="PF02441">
    <property type="entry name" value="Flavoprotein"/>
    <property type="match status" value="1"/>
</dbReference>
<reference evidence="7 8" key="1">
    <citation type="submission" date="2014-07" db="EMBL/GenBank/DDBJ databases">
        <authorList>
            <person name="McCorrison J."/>
            <person name="Sanka R."/>
            <person name="Torralba M."/>
            <person name="Gillis M."/>
            <person name="Haft D.H."/>
            <person name="Methe B."/>
            <person name="Sutton G."/>
            <person name="Nelson K.E."/>
        </authorList>
    </citation>
    <scope>NUCLEOTIDE SEQUENCE [LARGE SCALE GENOMIC DNA]</scope>
    <source>
        <strain evidence="7 8">S7-1-13</strain>
    </source>
</reference>
<dbReference type="Pfam" id="PF04127">
    <property type="entry name" value="DFP"/>
    <property type="match status" value="1"/>
</dbReference>
<dbReference type="NCBIfam" id="TIGR00521">
    <property type="entry name" value="coaBC_dfp"/>
    <property type="match status" value="1"/>
</dbReference>
<dbReference type="PANTHER" id="PTHR14359:SF6">
    <property type="entry name" value="PHOSPHOPANTOTHENOYLCYSTEINE DECARBOXYLASE"/>
    <property type="match status" value="1"/>
</dbReference>
<dbReference type="Gene3D" id="3.40.50.1950">
    <property type="entry name" value="Flavin prenyltransferase-like"/>
    <property type="match status" value="1"/>
</dbReference>
<dbReference type="UniPathway" id="UPA00241">
    <property type="reaction ID" value="UER00353"/>
</dbReference>
<feature type="binding site" evidence="3">
    <location>
        <position position="338"/>
    </location>
    <ligand>
        <name>CTP</name>
        <dbReference type="ChEBI" id="CHEBI:37563"/>
    </ligand>
</feature>
<comment type="caution">
    <text evidence="7">The sequence shown here is derived from an EMBL/GenBank/DDBJ whole genome shotgun (WGS) entry which is preliminary data.</text>
</comment>
<dbReference type="HAMAP" id="MF_02225">
    <property type="entry name" value="CoaBC"/>
    <property type="match status" value="1"/>
</dbReference>
<comment type="cofactor">
    <cofactor evidence="3">
        <name>FMN</name>
        <dbReference type="ChEBI" id="CHEBI:58210"/>
    </cofactor>
    <text evidence="3">Binds 1 FMN per subunit.</text>
</comment>
<dbReference type="InterPro" id="IPR003382">
    <property type="entry name" value="Flavoprotein"/>
</dbReference>
<feature type="binding site" evidence="3">
    <location>
        <position position="276"/>
    </location>
    <ligand>
        <name>CTP</name>
        <dbReference type="ChEBI" id="CHEBI:37563"/>
    </ligand>
</feature>
<keyword evidence="1 3" id="KW-0210">Decarboxylase</keyword>
<evidence type="ECO:0000256" key="4">
    <source>
        <dbReference type="RuleBase" id="RU364078"/>
    </source>
</evidence>
<accession>A0A095YBW7</accession>
<dbReference type="GO" id="GO:0071513">
    <property type="term" value="C:phosphopantothenoylcysteine decarboxylase complex"/>
    <property type="evidence" value="ECO:0007669"/>
    <property type="project" value="TreeGrafter"/>
</dbReference>
<dbReference type="InterPro" id="IPR005252">
    <property type="entry name" value="CoaBC"/>
</dbReference>
<feature type="region of interest" description="Phosphopantothenoylcysteine decarboxylase" evidence="3">
    <location>
        <begin position="1"/>
        <end position="187"/>
    </location>
</feature>
<dbReference type="GO" id="GO:0004632">
    <property type="term" value="F:phosphopantothenate--cysteine ligase activity"/>
    <property type="evidence" value="ECO:0007669"/>
    <property type="project" value="UniProtKB-UniRule"/>
</dbReference>
<dbReference type="InterPro" id="IPR035929">
    <property type="entry name" value="CoaB-like_sf"/>
</dbReference>
<feature type="domain" description="DNA/pantothenate metabolism flavoprotein C-terminal" evidence="6">
    <location>
        <begin position="183"/>
        <end position="388"/>
    </location>
</feature>
<dbReference type="GO" id="GO:0015941">
    <property type="term" value="P:pantothenate catabolic process"/>
    <property type="evidence" value="ECO:0007669"/>
    <property type="project" value="InterPro"/>
</dbReference>
<comment type="pathway">
    <text evidence="3 4">Cofactor biosynthesis; coenzyme A biosynthesis; CoA from (R)-pantothenate: step 2/5.</text>
</comment>
<dbReference type="GO" id="GO:0015937">
    <property type="term" value="P:coenzyme A biosynthetic process"/>
    <property type="evidence" value="ECO:0007669"/>
    <property type="project" value="UniProtKB-UniRule"/>
</dbReference>
<comment type="similarity">
    <text evidence="3 4">In the C-terminal section; belongs to the PPC synthetase family.</text>
</comment>
<dbReference type="EMBL" id="JRMW01000033">
    <property type="protein sequence ID" value="KGF04107.1"/>
    <property type="molecule type" value="Genomic_DNA"/>
</dbReference>
<dbReference type="AlphaFoldDB" id="A0A095YBW7"/>
<proteinExistence type="inferred from homology"/>
<keyword evidence="3 4" id="KW-0285">Flavoprotein</keyword>
<keyword evidence="2 3" id="KW-0456">Lyase</keyword>
<feature type="active site" description="Proton donor" evidence="3">
    <location>
        <position position="156"/>
    </location>
</feature>
<feature type="binding site" evidence="3">
    <location>
        <position position="320"/>
    </location>
    <ligand>
        <name>CTP</name>
        <dbReference type="ChEBI" id="CHEBI:37563"/>
    </ligand>
</feature>
<dbReference type="GO" id="GO:0004633">
    <property type="term" value="F:phosphopantothenoylcysteine decarboxylase activity"/>
    <property type="evidence" value="ECO:0007669"/>
    <property type="project" value="UniProtKB-UniRule"/>
</dbReference>
<evidence type="ECO:0000256" key="1">
    <source>
        <dbReference type="ARBA" id="ARBA00022793"/>
    </source>
</evidence>
<dbReference type="EC" id="6.3.2.5" evidence="3"/>
<evidence type="ECO:0000259" key="5">
    <source>
        <dbReference type="Pfam" id="PF02441"/>
    </source>
</evidence>
<dbReference type="GO" id="GO:0010181">
    <property type="term" value="F:FMN binding"/>
    <property type="evidence" value="ECO:0007669"/>
    <property type="project" value="UniProtKB-UniRule"/>
</dbReference>
<comment type="catalytic activity">
    <reaction evidence="3 4">
        <text>N-[(R)-4-phosphopantothenoyl]-L-cysteine + H(+) = (R)-4'-phosphopantetheine + CO2</text>
        <dbReference type="Rhea" id="RHEA:16793"/>
        <dbReference type="ChEBI" id="CHEBI:15378"/>
        <dbReference type="ChEBI" id="CHEBI:16526"/>
        <dbReference type="ChEBI" id="CHEBI:59458"/>
        <dbReference type="ChEBI" id="CHEBI:61723"/>
        <dbReference type="EC" id="4.1.1.36"/>
    </reaction>
</comment>
<evidence type="ECO:0000259" key="6">
    <source>
        <dbReference type="Pfam" id="PF04127"/>
    </source>
</evidence>
<feature type="domain" description="Flavoprotein" evidence="5">
    <location>
        <begin position="5"/>
        <end position="173"/>
    </location>
</feature>